<dbReference type="Gene3D" id="4.10.240.10">
    <property type="entry name" value="Zn(2)-C6 fungal-type DNA-binding domain"/>
    <property type="match status" value="1"/>
</dbReference>
<dbReference type="InterPro" id="IPR007219">
    <property type="entry name" value="XnlR_reg_dom"/>
</dbReference>
<dbReference type="InterPro" id="IPR036864">
    <property type="entry name" value="Zn2-C6_fun-type_DNA-bd_sf"/>
</dbReference>
<evidence type="ECO:0000256" key="2">
    <source>
        <dbReference type="ARBA" id="ARBA00023015"/>
    </source>
</evidence>
<dbReference type="PANTHER" id="PTHR47424">
    <property type="entry name" value="REGULATORY PROTEIN GAL4"/>
    <property type="match status" value="1"/>
</dbReference>
<keyword evidence="2" id="KW-0805">Transcription regulation</keyword>
<dbReference type="Pfam" id="PF04082">
    <property type="entry name" value="Fungal_trans"/>
    <property type="match status" value="1"/>
</dbReference>
<dbReference type="SMART" id="SM00066">
    <property type="entry name" value="GAL4"/>
    <property type="match status" value="1"/>
</dbReference>
<dbReference type="InterPro" id="IPR001138">
    <property type="entry name" value="Zn2Cys6_DnaBD"/>
</dbReference>
<evidence type="ECO:0000256" key="5">
    <source>
        <dbReference type="SAM" id="MobiDB-lite"/>
    </source>
</evidence>
<keyword evidence="3" id="KW-0804">Transcription</keyword>
<dbReference type="InterPro" id="IPR051127">
    <property type="entry name" value="Fungal_SecMet_Regulators"/>
</dbReference>
<evidence type="ECO:0000256" key="4">
    <source>
        <dbReference type="ARBA" id="ARBA00023242"/>
    </source>
</evidence>
<protein>
    <recommendedName>
        <fullName evidence="6">Zn(2)-C6 fungal-type domain-containing protein</fullName>
    </recommendedName>
</protein>
<dbReference type="OrthoDB" id="4064873at2759"/>
<dbReference type="GO" id="GO:0000435">
    <property type="term" value="P:positive regulation of transcription from RNA polymerase II promoter by galactose"/>
    <property type="evidence" value="ECO:0007669"/>
    <property type="project" value="TreeGrafter"/>
</dbReference>
<dbReference type="SUPFAM" id="SSF57701">
    <property type="entry name" value="Zn2/Cys6 DNA-binding domain"/>
    <property type="match status" value="1"/>
</dbReference>
<gene>
    <name evidence="7" type="ORF">BU24DRAFT_475544</name>
</gene>
<evidence type="ECO:0000256" key="1">
    <source>
        <dbReference type="ARBA" id="ARBA00022723"/>
    </source>
</evidence>
<name>A0A6A5X5V2_9PLEO</name>
<reference evidence="7" key="1">
    <citation type="journal article" date="2020" name="Stud. Mycol.">
        <title>101 Dothideomycetes genomes: a test case for predicting lifestyles and emergence of pathogens.</title>
        <authorList>
            <person name="Haridas S."/>
            <person name="Albert R."/>
            <person name="Binder M."/>
            <person name="Bloem J."/>
            <person name="Labutti K."/>
            <person name="Salamov A."/>
            <person name="Andreopoulos B."/>
            <person name="Baker S."/>
            <person name="Barry K."/>
            <person name="Bills G."/>
            <person name="Bluhm B."/>
            <person name="Cannon C."/>
            <person name="Castanera R."/>
            <person name="Culley D."/>
            <person name="Daum C."/>
            <person name="Ezra D."/>
            <person name="Gonzalez J."/>
            <person name="Henrissat B."/>
            <person name="Kuo A."/>
            <person name="Liang C."/>
            <person name="Lipzen A."/>
            <person name="Lutzoni F."/>
            <person name="Magnuson J."/>
            <person name="Mondo S."/>
            <person name="Nolan M."/>
            <person name="Ohm R."/>
            <person name="Pangilinan J."/>
            <person name="Park H.-J."/>
            <person name="Ramirez L."/>
            <person name="Alfaro M."/>
            <person name="Sun H."/>
            <person name="Tritt A."/>
            <person name="Yoshinaga Y."/>
            <person name="Zwiers L.-H."/>
            <person name="Turgeon B."/>
            <person name="Goodwin S."/>
            <person name="Spatafora J."/>
            <person name="Crous P."/>
            <person name="Grigoriev I."/>
        </authorList>
    </citation>
    <scope>NUCLEOTIDE SEQUENCE</scope>
    <source>
        <strain evidence="7">CBS 175.79</strain>
    </source>
</reference>
<keyword evidence="1" id="KW-0479">Metal-binding</keyword>
<feature type="compositionally biased region" description="Polar residues" evidence="5">
    <location>
        <begin position="89"/>
        <end position="107"/>
    </location>
</feature>
<dbReference type="GO" id="GO:0000981">
    <property type="term" value="F:DNA-binding transcription factor activity, RNA polymerase II-specific"/>
    <property type="evidence" value="ECO:0007669"/>
    <property type="project" value="InterPro"/>
</dbReference>
<evidence type="ECO:0000259" key="6">
    <source>
        <dbReference type="PROSITE" id="PS50048"/>
    </source>
</evidence>
<proteinExistence type="predicted"/>
<keyword evidence="8" id="KW-1185">Reference proteome</keyword>
<evidence type="ECO:0000313" key="7">
    <source>
        <dbReference type="EMBL" id="KAF2008375.1"/>
    </source>
</evidence>
<dbReference type="GO" id="GO:0005634">
    <property type="term" value="C:nucleus"/>
    <property type="evidence" value="ECO:0007669"/>
    <property type="project" value="TreeGrafter"/>
</dbReference>
<feature type="compositionally biased region" description="Low complexity" evidence="5">
    <location>
        <begin position="127"/>
        <end position="136"/>
    </location>
</feature>
<keyword evidence="4" id="KW-0539">Nucleus</keyword>
<evidence type="ECO:0000313" key="8">
    <source>
        <dbReference type="Proteomes" id="UP000799778"/>
    </source>
</evidence>
<dbReference type="CDD" id="cd12148">
    <property type="entry name" value="fungal_TF_MHR"/>
    <property type="match status" value="1"/>
</dbReference>
<dbReference type="EMBL" id="ML978084">
    <property type="protein sequence ID" value="KAF2008375.1"/>
    <property type="molecule type" value="Genomic_DNA"/>
</dbReference>
<dbReference type="AlphaFoldDB" id="A0A6A5X5V2"/>
<dbReference type="PROSITE" id="PS00463">
    <property type="entry name" value="ZN2_CY6_FUNGAL_1"/>
    <property type="match status" value="1"/>
</dbReference>
<dbReference type="CDD" id="cd00067">
    <property type="entry name" value="GAL4"/>
    <property type="match status" value="1"/>
</dbReference>
<sequence>MPRRPVRPQDRQRVVRACDPCKASKKRCNGEQPCSACERKGNTRSCCYTAGRRHHPLPRTSSVPLQHVSQENTSTCSTTNLPQRALISPNGSWEGNDQCVRSPSSPCSIDADTRQTRPEEYIEDSTQDSSSDSLDQPPVMLSSVNGEKVFIGNTAAISFLRFLQRTLERNAGTSCFTDAQESHRLFEAETTSIGSSAFYDSMSLEDRISFIQSFLDASAGLLDLYSWEEVSQMLNLHCPTIGDKVEPTAERLNSLQSASLYLMVAIGAQCCGRSRADVTYAADLFSFARKLALEGMLETPSLDLVRVFILMAFYMCGACRRNSAFMYLGVASKSADILGLCVSTHYNRLSSDSRDKRLRTAKSLRVFDVICNSILGRPTSTSPVPSDSNSHLIDDNSMTADVKYKALALGAAYEVTSILDVSVTKSAAGDLNSSEAETLLLALQQRSRSFPTILRQLDGETMVSGQSVTIGNIHVSGVYYFSVIIVTRHFLIQHVVPQLSRHARSSIKNHHSLHRDPTTDVKVARLADACVEAATYMAQMCYQVMKSGQLMGNMCIIKAWMFATGLVLGFSFLAETGDTRTNRQAAFLKTLQVLGDLKRLSPQAEQYYNILANFHQAIKAYHAQVQQEEQILTPKLVDQIFLPDITHELGPEVIGAHLPSPDMSILDSGSIDWQEQVSLNILNEGVNIEPPFLGEHDVIVQMLWELDAQRMSNPEPSLLGTELGFLP</sequence>
<dbReference type="GO" id="GO:0006351">
    <property type="term" value="P:DNA-templated transcription"/>
    <property type="evidence" value="ECO:0007669"/>
    <property type="project" value="InterPro"/>
</dbReference>
<dbReference type="GO" id="GO:0008270">
    <property type="term" value="F:zinc ion binding"/>
    <property type="evidence" value="ECO:0007669"/>
    <property type="project" value="InterPro"/>
</dbReference>
<feature type="domain" description="Zn(2)-C6 fungal-type" evidence="6">
    <location>
        <begin position="17"/>
        <end position="48"/>
    </location>
</feature>
<dbReference type="PANTHER" id="PTHR47424:SF9">
    <property type="entry name" value="TAH-2"/>
    <property type="match status" value="1"/>
</dbReference>
<feature type="compositionally biased region" description="Polar residues" evidence="5">
    <location>
        <begin position="59"/>
        <end position="82"/>
    </location>
</feature>
<dbReference type="RefSeq" id="XP_033376714.1">
    <property type="nucleotide sequence ID" value="XM_033532906.1"/>
</dbReference>
<feature type="compositionally biased region" description="Basic and acidic residues" evidence="5">
    <location>
        <begin position="111"/>
        <end position="120"/>
    </location>
</feature>
<accession>A0A6A5X5V2</accession>
<dbReference type="Proteomes" id="UP000799778">
    <property type="component" value="Unassembled WGS sequence"/>
</dbReference>
<feature type="region of interest" description="Disordered" evidence="5">
    <location>
        <begin position="57"/>
        <end position="138"/>
    </location>
</feature>
<dbReference type="PROSITE" id="PS50048">
    <property type="entry name" value="ZN2_CY6_FUNGAL_2"/>
    <property type="match status" value="1"/>
</dbReference>
<evidence type="ECO:0000256" key="3">
    <source>
        <dbReference type="ARBA" id="ARBA00023163"/>
    </source>
</evidence>
<organism evidence="7 8">
    <name type="scientific">Aaosphaeria arxii CBS 175.79</name>
    <dbReference type="NCBI Taxonomy" id="1450172"/>
    <lineage>
        <taxon>Eukaryota</taxon>
        <taxon>Fungi</taxon>
        <taxon>Dikarya</taxon>
        <taxon>Ascomycota</taxon>
        <taxon>Pezizomycotina</taxon>
        <taxon>Dothideomycetes</taxon>
        <taxon>Pleosporomycetidae</taxon>
        <taxon>Pleosporales</taxon>
        <taxon>Pleosporales incertae sedis</taxon>
        <taxon>Aaosphaeria</taxon>
    </lineage>
</organism>
<dbReference type="GeneID" id="54290303"/>
<dbReference type="GO" id="GO:0000978">
    <property type="term" value="F:RNA polymerase II cis-regulatory region sequence-specific DNA binding"/>
    <property type="evidence" value="ECO:0007669"/>
    <property type="project" value="TreeGrafter"/>
</dbReference>